<sequence length="145" mass="16658">MTWDKLFETHPLLWLILFVLLGPPALMSKAGSKLPGVLGWVGRKWQARKELTPEERKTSASHRISQAEIARMAEDYGRLRSAYGELVADNEDRDRRLDEFEAEMTTEKRIRWAAIGYIRQLIDSHRKHAPESAIPDPPQLLADIL</sequence>
<dbReference type="EMBL" id="POTL01000001">
    <property type="protein sequence ID" value="TLH51418.1"/>
    <property type="molecule type" value="Genomic_DNA"/>
</dbReference>
<name>A0A8H2J904_MYCMU</name>
<reference evidence="1" key="1">
    <citation type="submission" date="2018-01" db="EMBL/GenBank/DDBJ databases">
        <title>Comparative genomics of Mycobacterium mucogenicum and Mycobacterium neoaurum clade members emphasizing tRNA and non-coding RNA.</title>
        <authorList>
            <person name="Behra P.R.K."/>
            <person name="Pettersson B.M.F."/>
            <person name="Das S."/>
            <person name="Dasgupta S."/>
            <person name="Kirsebom L.A."/>
        </authorList>
    </citation>
    <scope>NUCLEOTIDE SEQUENCE</scope>
    <source>
        <strain evidence="1">DSM 44124</strain>
    </source>
</reference>
<dbReference type="AlphaFoldDB" id="A0A8H2J904"/>
<proteinExistence type="predicted"/>
<comment type="caution">
    <text evidence="1">The sequence shown here is derived from an EMBL/GenBank/DDBJ whole genome shotgun (WGS) entry which is preliminary data.</text>
</comment>
<accession>A0A8H2J904</accession>
<evidence type="ECO:0000313" key="1">
    <source>
        <dbReference type="EMBL" id="TLH51418.1"/>
    </source>
</evidence>
<organism evidence="1">
    <name type="scientific">Mycolicibacterium mucogenicum DSM 44124</name>
    <dbReference type="NCBI Taxonomy" id="1226753"/>
    <lineage>
        <taxon>Bacteria</taxon>
        <taxon>Bacillati</taxon>
        <taxon>Actinomycetota</taxon>
        <taxon>Actinomycetes</taxon>
        <taxon>Mycobacteriales</taxon>
        <taxon>Mycobacteriaceae</taxon>
        <taxon>Mycolicibacterium</taxon>
    </lineage>
</organism>
<gene>
    <name evidence="1" type="ORF">C1S78_02760</name>
</gene>
<protein>
    <submittedName>
        <fullName evidence="1">Uncharacterized protein</fullName>
    </submittedName>
</protein>